<dbReference type="InterPro" id="IPR008930">
    <property type="entry name" value="Terpenoid_cyclase/PrenylTrfase"/>
</dbReference>
<dbReference type="SUPFAM" id="SSF48239">
    <property type="entry name" value="Terpenoid cyclases/Protein prenyltransferases"/>
    <property type="match status" value="1"/>
</dbReference>
<organism evidence="1 2">
    <name type="scientific">Microvenator marinus</name>
    <dbReference type="NCBI Taxonomy" id="2600177"/>
    <lineage>
        <taxon>Bacteria</taxon>
        <taxon>Deltaproteobacteria</taxon>
        <taxon>Bradymonadales</taxon>
        <taxon>Microvenatoraceae</taxon>
        <taxon>Microvenator</taxon>
    </lineage>
</organism>
<dbReference type="RefSeq" id="WP_146959691.1">
    <property type="nucleotide sequence ID" value="NZ_CP042467.1"/>
</dbReference>
<dbReference type="Proteomes" id="UP000321595">
    <property type="component" value="Chromosome"/>
</dbReference>
<keyword evidence="2" id="KW-1185">Reference proteome</keyword>
<dbReference type="Gene3D" id="1.50.10.100">
    <property type="entry name" value="Chondroitin AC/alginate lyase"/>
    <property type="match status" value="1"/>
</dbReference>
<dbReference type="OrthoDB" id="5493458at2"/>
<dbReference type="AlphaFoldDB" id="A0A5B8XSH6"/>
<dbReference type="EMBL" id="CP042467">
    <property type="protein sequence ID" value="QED27818.1"/>
    <property type="molecule type" value="Genomic_DNA"/>
</dbReference>
<reference evidence="1 2" key="1">
    <citation type="submission" date="2019-08" db="EMBL/GenBank/DDBJ databases">
        <authorList>
            <person name="Liang Q."/>
        </authorList>
    </citation>
    <scope>NUCLEOTIDE SEQUENCE [LARGE SCALE GENOMIC DNA]</scope>
    <source>
        <strain evidence="1 2">V1718</strain>
    </source>
</reference>
<sequence length="558" mass="64773">MKSLRFKPSKKAPQRFPEPAPGHRDWYVHEALRMIPRIILMIDKNKYSATYGCFDREFWHYRTVDFPCGMSQEFCLPLAMAYKHPFPNNPYYQVERMKELVIASIRFSMDWSHPDGTCDDYFPFEKALGALVFSTYAMTESYIELDLHDYEMIEFFKLRADWLATHNETGQLANHQAFAALALYNVYLITGEEKYRKASDSFLELTLSWQHDEGWYQEYEGADPGYHSCSIAFLAKLWQKSQDPRIVESLESAVDFATYFTHPDGSYAGEYGSRNTYHFYPHGFEVMSRFFPNAGRIADTYLHRSMPERRRYFNDDNRMCAHYVYDWMQSWLDYNPERYGLLEDSRKPFERWFDDAKIFVKKTKSYYAIVSMAKGGVIKVFDESGPIYSDSGILLQDEDGVCLVSHLVDDSFKIEVQPEKGIFVASGAMAKRRYPLPSPVKQMAFRSMNISVGRLGPNVVRGILQKVLITGKPRTEVTFKRSFEFLEDSIKIQNVVDAQDSDKSFVSMATGSDATSIYVANSNTFQESVLLPWNDLDAHVGELNRDRRVEFELEVDCK</sequence>
<evidence type="ECO:0000313" key="2">
    <source>
        <dbReference type="Proteomes" id="UP000321595"/>
    </source>
</evidence>
<evidence type="ECO:0000313" key="1">
    <source>
        <dbReference type="EMBL" id="QED27818.1"/>
    </source>
</evidence>
<proteinExistence type="predicted"/>
<gene>
    <name evidence="1" type="ORF">FRD01_11345</name>
</gene>
<dbReference type="InterPro" id="IPR008929">
    <property type="entry name" value="Chondroitin_lyas"/>
</dbReference>
<protein>
    <submittedName>
        <fullName evidence="1">Uncharacterized protein</fullName>
    </submittedName>
</protein>
<dbReference type="KEGG" id="bbae:FRD01_11345"/>
<accession>A0A5B8XSH6</accession>
<name>A0A5B8XSH6_9DELT</name>